<keyword evidence="7 9" id="KW-0547">Nucleotide-binding</keyword>
<feature type="binding site" evidence="9">
    <location>
        <position position="39"/>
    </location>
    <ligand>
        <name>a divalent metal cation</name>
        <dbReference type="ChEBI" id="CHEBI:60240"/>
    </ligand>
</feature>
<evidence type="ECO:0000259" key="10">
    <source>
        <dbReference type="Pfam" id="PF01975"/>
    </source>
</evidence>
<dbReference type="GO" id="GO:0008253">
    <property type="term" value="F:5'-nucleotidase activity"/>
    <property type="evidence" value="ECO:0007669"/>
    <property type="project" value="UniProtKB-UniRule"/>
</dbReference>
<evidence type="ECO:0000256" key="1">
    <source>
        <dbReference type="ARBA" id="ARBA00000815"/>
    </source>
</evidence>
<comment type="similarity">
    <text evidence="4 9">Belongs to the SurE nucleotidase family.</text>
</comment>
<dbReference type="FunFam" id="3.40.1210.10:FF:000001">
    <property type="entry name" value="5'/3'-nucleotidase SurE"/>
    <property type="match status" value="1"/>
</dbReference>
<name>A0A1I2LG94_9CLOT</name>
<comment type="cofactor">
    <cofactor evidence="9">
        <name>a divalent metal cation</name>
        <dbReference type="ChEBI" id="CHEBI:60240"/>
    </cofactor>
    <text evidence="9">Binds 1 divalent metal cation per subunit.</text>
</comment>
<dbReference type="Proteomes" id="UP000182135">
    <property type="component" value="Unassembled WGS sequence"/>
</dbReference>
<dbReference type="GO" id="GO:0008254">
    <property type="term" value="F:3'-nucleotidase activity"/>
    <property type="evidence" value="ECO:0007669"/>
    <property type="project" value="TreeGrafter"/>
</dbReference>
<evidence type="ECO:0000256" key="3">
    <source>
        <dbReference type="ARBA" id="ARBA00004496"/>
    </source>
</evidence>
<dbReference type="NCBIfam" id="TIGR00087">
    <property type="entry name" value="surE"/>
    <property type="match status" value="1"/>
</dbReference>
<comment type="catalytic activity">
    <reaction evidence="1 9">
        <text>a ribonucleoside 5'-phosphate + H2O = a ribonucleoside + phosphate</text>
        <dbReference type="Rhea" id="RHEA:12484"/>
        <dbReference type="ChEBI" id="CHEBI:15377"/>
        <dbReference type="ChEBI" id="CHEBI:18254"/>
        <dbReference type="ChEBI" id="CHEBI:43474"/>
        <dbReference type="ChEBI" id="CHEBI:58043"/>
        <dbReference type="EC" id="3.1.3.5"/>
    </reaction>
</comment>
<accession>A0A1I2LG94</accession>
<gene>
    <name evidence="9" type="primary">surE</name>
    <name evidence="11" type="ORF">SAMN04487885_11015</name>
</gene>
<evidence type="ECO:0000256" key="6">
    <source>
        <dbReference type="ARBA" id="ARBA00022723"/>
    </source>
</evidence>
<keyword evidence="5 9" id="KW-0963">Cytoplasm</keyword>
<comment type="cofactor">
    <cofactor evidence="2">
        <name>Mg(2+)</name>
        <dbReference type="ChEBI" id="CHEBI:18420"/>
    </cofactor>
</comment>
<dbReference type="eggNOG" id="COG0496">
    <property type="taxonomic scope" value="Bacteria"/>
</dbReference>
<dbReference type="InterPro" id="IPR002828">
    <property type="entry name" value="SurE-like_Pase/nucleotidase"/>
</dbReference>
<dbReference type="GO" id="GO:0005737">
    <property type="term" value="C:cytoplasm"/>
    <property type="evidence" value="ECO:0007669"/>
    <property type="project" value="UniProtKB-SubCell"/>
</dbReference>
<dbReference type="AlphaFoldDB" id="A0A1I2LG94"/>
<evidence type="ECO:0000313" key="11">
    <source>
        <dbReference type="EMBL" id="SFF77500.1"/>
    </source>
</evidence>
<feature type="domain" description="Survival protein SurE-like phosphatase/nucleotidase" evidence="10">
    <location>
        <begin position="3"/>
        <end position="190"/>
    </location>
</feature>
<organism evidence="11 12">
    <name type="scientific">Clostridium cadaveris</name>
    <dbReference type="NCBI Taxonomy" id="1529"/>
    <lineage>
        <taxon>Bacteria</taxon>
        <taxon>Bacillati</taxon>
        <taxon>Bacillota</taxon>
        <taxon>Clostridia</taxon>
        <taxon>Eubacteriales</taxon>
        <taxon>Clostridiaceae</taxon>
        <taxon>Clostridium</taxon>
    </lineage>
</organism>
<dbReference type="EMBL" id="FOOE01000010">
    <property type="protein sequence ID" value="SFF77500.1"/>
    <property type="molecule type" value="Genomic_DNA"/>
</dbReference>
<dbReference type="InterPro" id="IPR030048">
    <property type="entry name" value="SurE"/>
</dbReference>
<dbReference type="RefSeq" id="WP_027638666.1">
    <property type="nucleotide sequence ID" value="NZ_BAAACD010000033.1"/>
</dbReference>
<dbReference type="OrthoDB" id="9780815at2"/>
<dbReference type="InterPro" id="IPR036523">
    <property type="entry name" value="SurE-like_sf"/>
</dbReference>
<protein>
    <recommendedName>
        <fullName evidence="9">5'-nucleotidase SurE</fullName>
        <ecNumber evidence="9">3.1.3.5</ecNumber>
    </recommendedName>
    <alternativeName>
        <fullName evidence="9">Nucleoside 5'-monophosphate phosphohydrolase</fullName>
    </alternativeName>
</protein>
<keyword evidence="12" id="KW-1185">Reference proteome</keyword>
<dbReference type="NCBIfam" id="NF010543">
    <property type="entry name" value="PRK13933.1"/>
    <property type="match status" value="1"/>
</dbReference>
<feature type="binding site" evidence="9">
    <location>
        <position position="9"/>
    </location>
    <ligand>
        <name>a divalent metal cation</name>
        <dbReference type="ChEBI" id="CHEBI:60240"/>
    </ligand>
</feature>
<evidence type="ECO:0000256" key="9">
    <source>
        <dbReference type="HAMAP-Rule" id="MF_00060"/>
    </source>
</evidence>
<comment type="function">
    <text evidence="9">Nucleotidase that shows phosphatase activity on nucleoside 5'-monophosphates.</text>
</comment>
<dbReference type="HAMAP" id="MF_00060">
    <property type="entry name" value="SurE"/>
    <property type="match status" value="1"/>
</dbReference>
<keyword evidence="6 9" id="KW-0479">Metal-binding</keyword>
<evidence type="ECO:0000256" key="2">
    <source>
        <dbReference type="ARBA" id="ARBA00001946"/>
    </source>
</evidence>
<dbReference type="EC" id="3.1.3.5" evidence="9"/>
<evidence type="ECO:0000256" key="5">
    <source>
        <dbReference type="ARBA" id="ARBA00022490"/>
    </source>
</evidence>
<feature type="binding site" evidence="9">
    <location>
        <position position="95"/>
    </location>
    <ligand>
        <name>a divalent metal cation</name>
        <dbReference type="ChEBI" id="CHEBI:60240"/>
    </ligand>
</feature>
<dbReference type="Pfam" id="PF01975">
    <property type="entry name" value="SurE"/>
    <property type="match status" value="1"/>
</dbReference>
<keyword evidence="8 9" id="KW-0378">Hydrolase</keyword>
<dbReference type="Gene3D" id="3.40.1210.10">
    <property type="entry name" value="Survival protein SurE-like phosphatase/nucleotidase"/>
    <property type="match status" value="1"/>
</dbReference>
<dbReference type="GO" id="GO:0004309">
    <property type="term" value="F:exopolyphosphatase activity"/>
    <property type="evidence" value="ECO:0007669"/>
    <property type="project" value="TreeGrafter"/>
</dbReference>
<dbReference type="GeneID" id="90545802"/>
<evidence type="ECO:0000256" key="7">
    <source>
        <dbReference type="ARBA" id="ARBA00022741"/>
    </source>
</evidence>
<feature type="binding site" evidence="9">
    <location>
        <position position="8"/>
    </location>
    <ligand>
        <name>a divalent metal cation</name>
        <dbReference type="ChEBI" id="CHEBI:60240"/>
    </ligand>
</feature>
<proteinExistence type="inferred from homology"/>
<evidence type="ECO:0000256" key="4">
    <source>
        <dbReference type="ARBA" id="ARBA00011062"/>
    </source>
</evidence>
<dbReference type="PANTHER" id="PTHR30457">
    <property type="entry name" value="5'-NUCLEOTIDASE SURE"/>
    <property type="match status" value="1"/>
</dbReference>
<evidence type="ECO:0000313" key="12">
    <source>
        <dbReference type="Proteomes" id="UP000182135"/>
    </source>
</evidence>
<dbReference type="PANTHER" id="PTHR30457:SF12">
    <property type="entry name" value="5'_3'-NUCLEOTIDASE SURE"/>
    <property type="match status" value="1"/>
</dbReference>
<dbReference type="GO" id="GO:0046872">
    <property type="term" value="F:metal ion binding"/>
    <property type="evidence" value="ECO:0007669"/>
    <property type="project" value="UniProtKB-UniRule"/>
</dbReference>
<dbReference type="GO" id="GO:0000166">
    <property type="term" value="F:nucleotide binding"/>
    <property type="evidence" value="ECO:0007669"/>
    <property type="project" value="UniProtKB-KW"/>
</dbReference>
<reference evidence="11 12" key="1">
    <citation type="submission" date="2016-10" db="EMBL/GenBank/DDBJ databases">
        <authorList>
            <person name="de Groot N.N."/>
        </authorList>
    </citation>
    <scope>NUCLEOTIDE SEQUENCE [LARGE SCALE GENOMIC DNA]</scope>
    <source>
        <strain evidence="11 12">NLAE-zl-G419</strain>
    </source>
</reference>
<evidence type="ECO:0000256" key="8">
    <source>
        <dbReference type="ARBA" id="ARBA00022801"/>
    </source>
</evidence>
<dbReference type="SUPFAM" id="SSF64167">
    <property type="entry name" value="SurE-like"/>
    <property type="match status" value="1"/>
</dbReference>
<comment type="subcellular location">
    <subcellularLocation>
        <location evidence="3 9">Cytoplasm</location>
    </subcellularLocation>
</comment>
<sequence length="252" mass="28326">MRILIANDDGIRARGICALAKELVKEHEVIVVAPREERSASSHSITLFKPISIKEEKLEGLDCKAYSISGTPADCVRIGLDRLTKDVDMVISGINRGINLGTDVIYSGTVSAAMEAAIYDYPSIAISQEVNWDRNDEDYTMAAEYAAYILKIAEKKYLKPNVVLNINIPNKHKSEIKGVKVCPIGKTTYTHEYIKVEEEGYPETYKVSGIRNQREEALDDISYIDKGYITLTPLHYDLTNFKLLKEAEEIFE</sequence>
<dbReference type="STRING" id="1529.SAMN04487885_11015"/>